<evidence type="ECO:0000313" key="3">
    <source>
        <dbReference type="Proteomes" id="UP000217895"/>
    </source>
</evidence>
<organism evidence="2 3">
    <name type="scientific">Leptolyngbya boryana NIES-2135</name>
    <dbReference type="NCBI Taxonomy" id="1973484"/>
    <lineage>
        <taxon>Bacteria</taxon>
        <taxon>Bacillati</taxon>
        <taxon>Cyanobacteriota</taxon>
        <taxon>Cyanophyceae</taxon>
        <taxon>Leptolyngbyales</taxon>
        <taxon>Leptolyngbyaceae</taxon>
        <taxon>Leptolyngbya group</taxon>
        <taxon>Leptolyngbya</taxon>
    </lineage>
</organism>
<evidence type="ECO:0000313" key="2">
    <source>
        <dbReference type="EMBL" id="BAY59487.1"/>
    </source>
</evidence>
<dbReference type="InterPro" id="IPR027802">
    <property type="entry name" value="Multi-ubiquitin_dom"/>
</dbReference>
<dbReference type="AlphaFoldDB" id="A0A1Z4JS40"/>
<dbReference type="Pfam" id="PF14452">
    <property type="entry name" value="Multi_ubiq"/>
    <property type="match status" value="3"/>
</dbReference>
<geneLocation type="plasmid" evidence="2">
    <name>plasmid1</name>
</geneLocation>
<sequence length="244" mass="26806">MKDDEQINCQSSSESGQDSRSYRIQFALNNLNFRAVEITDPVPLGRQILAAAGINVRGDYSLFSILTSGDFEDIRLDETFDLRGRGVERFVAFQCDREFKLTLDDRQITWGKPAINGSDLYKLADISGDKAVFLEVRGGEDQLIAPEAVIDLTAPGVERFITAPRITLEIEIIVNARSQKVTSPEVTYEQIVQLAFPGSHNPNSVFSITYSKAASTPPKGELGAGGVVKVKQGTVFNVTRTDKS</sequence>
<keyword evidence="2" id="KW-0614">Plasmid</keyword>
<protein>
    <recommendedName>
        <fullName evidence="1">Multi-ubiquitin domain-containing protein</fullName>
    </recommendedName>
</protein>
<dbReference type="EMBL" id="AP018204">
    <property type="protein sequence ID" value="BAY59487.1"/>
    <property type="molecule type" value="Genomic_DNA"/>
</dbReference>
<feature type="domain" description="Multi-ubiquitin" evidence="1">
    <location>
        <begin position="171"/>
        <end position="242"/>
    </location>
</feature>
<dbReference type="Proteomes" id="UP000217895">
    <property type="component" value="Plasmid Plasmid1 dna"/>
</dbReference>
<keyword evidence="3" id="KW-1185">Reference proteome</keyword>
<gene>
    <name evidence="2" type="ORF">NIES2135_63640</name>
</gene>
<reference evidence="2 3" key="1">
    <citation type="submission" date="2017-06" db="EMBL/GenBank/DDBJ databases">
        <title>Genome sequencing of cyanobaciteial culture collection at National Institute for Environmental Studies (NIES).</title>
        <authorList>
            <person name="Hirose Y."/>
            <person name="Shimura Y."/>
            <person name="Fujisawa T."/>
            <person name="Nakamura Y."/>
            <person name="Kawachi M."/>
        </authorList>
    </citation>
    <scope>NUCLEOTIDE SEQUENCE [LARGE SCALE GENOMIC DNA]</scope>
    <source>
        <strain evidence="2 3">NIES-2135</strain>
        <plasmid evidence="3">Plasmid Plasmid1 dna</plasmid>
    </source>
</reference>
<name>A0A1Z4JS40_LEPBY</name>
<feature type="domain" description="Multi-ubiquitin" evidence="1">
    <location>
        <begin position="31"/>
        <end position="94"/>
    </location>
</feature>
<evidence type="ECO:0000259" key="1">
    <source>
        <dbReference type="Pfam" id="PF14452"/>
    </source>
</evidence>
<feature type="domain" description="Multi-ubiquitin" evidence="1">
    <location>
        <begin position="99"/>
        <end position="164"/>
    </location>
</feature>
<proteinExistence type="predicted"/>
<accession>A0A1Z4JS40</accession>